<dbReference type="GO" id="GO:0005737">
    <property type="term" value="C:cytoplasm"/>
    <property type="evidence" value="ECO:0007669"/>
    <property type="project" value="TreeGrafter"/>
</dbReference>
<keyword evidence="4" id="KW-0808">Transferase</keyword>
<dbReference type="GO" id="GO:0004306">
    <property type="term" value="F:ethanolamine-phosphate cytidylyltransferase activity"/>
    <property type="evidence" value="ECO:0007669"/>
    <property type="project" value="UniProtKB-EC"/>
</dbReference>
<evidence type="ECO:0000256" key="12">
    <source>
        <dbReference type="SAM" id="Coils"/>
    </source>
</evidence>
<dbReference type="AlphaFoldDB" id="A0A8J6H6E0"/>
<feature type="domain" description="Cytidyltransferase-like" evidence="14">
    <location>
        <begin position="196"/>
        <end position="319"/>
    </location>
</feature>
<evidence type="ECO:0000256" key="10">
    <source>
        <dbReference type="ARBA" id="ARBA00024221"/>
    </source>
</evidence>
<protein>
    <recommendedName>
        <fullName evidence="10">ethanolamine-phosphate cytidylyltransferase</fullName>
        <ecNumber evidence="10">2.7.7.14</ecNumber>
    </recommendedName>
    <alternativeName>
        <fullName evidence="11">CTP:phosphoethanolamine cytidylyltransferase</fullName>
    </alternativeName>
</protein>
<dbReference type="PANTHER" id="PTHR45780:SF2">
    <property type="entry name" value="ETHANOLAMINE-PHOSPHATE CYTIDYLYLTRANSFERASE"/>
    <property type="match status" value="1"/>
</dbReference>
<keyword evidence="7" id="KW-0594">Phospholipid biosynthesis</keyword>
<evidence type="ECO:0000313" key="15">
    <source>
        <dbReference type="EMBL" id="KAH0808707.1"/>
    </source>
</evidence>
<evidence type="ECO:0000256" key="11">
    <source>
        <dbReference type="ARBA" id="ARBA00031473"/>
    </source>
</evidence>
<accession>A0A8J6H6E0</accession>
<comment type="similarity">
    <text evidence="2">Belongs to the cytidylyltransferase family.</text>
</comment>
<gene>
    <name evidence="15" type="ORF">GEV33_014082</name>
</gene>
<dbReference type="InterPro" id="IPR044608">
    <property type="entry name" value="Ect1/PCYT2"/>
</dbReference>
<organism evidence="15 16">
    <name type="scientific">Tenebrio molitor</name>
    <name type="common">Yellow mealworm beetle</name>
    <dbReference type="NCBI Taxonomy" id="7067"/>
    <lineage>
        <taxon>Eukaryota</taxon>
        <taxon>Metazoa</taxon>
        <taxon>Ecdysozoa</taxon>
        <taxon>Arthropoda</taxon>
        <taxon>Hexapoda</taxon>
        <taxon>Insecta</taxon>
        <taxon>Pterygota</taxon>
        <taxon>Neoptera</taxon>
        <taxon>Endopterygota</taxon>
        <taxon>Coleoptera</taxon>
        <taxon>Polyphaga</taxon>
        <taxon>Cucujiformia</taxon>
        <taxon>Tenebrionidae</taxon>
        <taxon>Tenebrio</taxon>
    </lineage>
</organism>
<evidence type="ECO:0000256" key="8">
    <source>
        <dbReference type="ARBA" id="ARBA00023264"/>
    </source>
</evidence>
<comment type="caution">
    <text evidence="15">The sequence shown here is derived from an EMBL/GenBank/DDBJ whole genome shotgun (WGS) entry which is preliminary data.</text>
</comment>
<dbReference type="SUPFAM" id="SSF52374">
    <property type="entry name" value="Nucleotidylyl transferase"/>
    <property type="match status" value="2"/>
</dbReference>
<reference evidence="15" key="2">
    <citation type="submission" date="2021-08" db="EMBL/GenBank/DDBJ databases">
        <authorList>
            <person name="Eriksson T."/>
        </authorList>
    </citation>
    <scope>NUCLEOTIDE SEQUENCE</scope>
    <source>
        <strain evidence="15">Stoneville</strain>
        <tissue evidence="15">Whole head</tissue>
    </source>
</reference>
<keyword evidence="6" id="KW-0443">Lipid metabolism</keyword>
<dbReference type="InterPro" id="IPR041723">
    <property type="entry name" value="CCT"/>
</dbReference>
<dbReference type="GO" id="GO:0006646">
    <property type="term" value="P:phosphatidylethanolamine biosynthetic process"/>
    <property type="evidence" value="ECO:0007669"/>
    <property type="project" value="UniProtKB-UniPathway"/>
</dbReference>
<dbReference type="Proteomes" id="UP000719412">
    <property type="component" value="Unassembled WGS sequence"/>
</dbReference>
<name>A0A8J6H6E0_TENMO</name>
<evidence type="ECO:0000256" key="3">
    <source>
        <dbReference type="ARBA" id="ARBA00022516"/>
    </source>
</evidence>
<evidence type="ECO:0000256" key="2">
    <source>
        <dbReference type="ARBA" id="ARBA00010101"/>
    </source>
</evidence>
<dbReference type="PANTHER" id="PTHR45780">
    <property type="entry name" value="ETHANOLAMINE-PHOSPHATE CYTIDYLYLTRANSFERASE"/>
    <property type="match status" value="1"/>
</dbReference>
<evidence type="ECO:0000256" key="4">
    <source>
        <dbReference type="ARBA" id="ARBA00022679"/>
    </source>
</evidence>
<proteinExistence type="inferred from homology"/>
<reference evidence="15" key="1">
    <citation type="journal article" date="2020" name="J Insects Food Feed">
        <title>The yellow mealworm (Tenebrio molitor) genome: a resource for the emerging insects as food and feed industry.</title>
        <authorList>
            <person name="Eriksson T."/>
            <person name="Andere A."/>
            <person name="Kelstrup H."/>
            <person name="Emery V."/>
            <person name="Picard C."/>
        </authorList>
    </citation>
    <scope>NUCLEOTIDE SEQUENCE</scope>
    <source>
        <strain evidence="15">Stoneville</strain>
        <tissue evidence="15">Whole head</tissue>
    </source>
</reference>
<dbReference type="CDD" id="cd02174">
    <property type="entry name" value="CCT"/>
    <property type="match status" value="1"/>
</dbReference>
<feature type="coiled-coil region" evidence="12">
    <location>
        <begin position="34"/>
        <end position="112"/>
    </location>
</feature>
<dbReference type="EC" id="2.7.7.14" evidence="10"/>
<comment type="pathway">
    <text evidence="9">Phospholipid metabolism; phosphatidylethanolamine biosynthesis; phosphatidylethanolamine from ethanolamine: step 2/3.</text>
</comment>
<dbReference type="Pfam" id="PF01467">
    <property type="entry name" value="CTP_transf_like"/>
    <property type="match status" value="2"/>
</dbReference>
<sequence>MWRRVELEMEQIQSGSFHRQEPHTRQEKNDHLTVKWLSNAVAELKTELSEVQNTLNSTVILQNHEQVDTELSLLKSDVSNLNKELELARKKNAKYEADLLSIREELASLKDHSRAAAVMCGKTKNQGRKEEGKNLFRKLNWKIIIKRILVGLCNGRKTAKGDCEMYALFDRYLHETSKMLEKPKIQNGGKPRVRVWCDGCYDLVHFGHANSLRQAKALGDHLVVGVHTDEEISRHKGPPVFTFEERCKMIAAIKWVDEVVEGSPYVTTLDTLDRYGCDFCCHGDDITLTDGGADTYHEIKAAGRYKEVQRTAGISTTGLVDRILTMAQKRNREVRSPWTGSDKFLLTAGKIAQFSKGNPPKDGDVVVYAVGAFDLFHVGHLQFLEKARELGDYLIVGLYSDHVINRYKGSNYPIMTLHERLLSLLGCKYVSEVVIDAPFAVTKDLMDSFKIEIVVGGYCQVEDENVLGDPHKYPKEINKFVTVNSESDVTTEKIIDRIIKNKLEYMERNEKKEKKEVDLINEMEKKQDEEQTS</sequence>
<evidence type="ECO:0000256" key="7">
    <source>
        <dbReference type="ARBA" id="ARBA00023209"/>
    </source>
</evidence>
<keyword evidence="8" id="KW-1208">Phospholipid metabolism</keyword>
<evidence type="ECO:0000256" key="1">
    <source>
        <dbReference type="ARBA" id="ARBA00005189"/>
    </source>
</evidence>
<dbReference type="Gene3D" id="3.40.50.620">
    <property type="entry name" value="HUPs"/>
    <property type="match status" value="2"/>
</dbReference>
<keyword evidence="3" id="KW-0444">Lipid biosynthesis</keyword>
<keyword evidence="12" id="KW-0175">Coiled coil</keyword>
<evidence type="ECO:0000259" key="14">
    <source>
        <dbReference type="Pfam" id="PF01467"/>
    </source>
</evidence>
<evidence type="ECO:0000256" key="13">
    <source>
        <dbReference type="SAM" id="MobiDB-lite"/>
    </source>
</evidence>
<evidence type="ECO:0000256" key="6">
    <source>
        <dbReference type="ARBA" id="ARBA00023098"/>
    </source>
</evidence>
<dbReference type="NCBIfam" id="TIGR00125">
    <property type="entry name" value="cyt_tran_rel"/>
    <property type="match status" value="2"/>
</dbReference>
<evidence type="ECO:0000256" key="9">
    <source>
        <dbReference type="ARBA" id="ARBA00024191"/>
    </source>
</evidence>
<keyword evidence="16" id="KW-1185">Reference proteome</keyword>
<dbReference type="InterPro" id="IPR014729">
    <property type="entry name" value="Rossmann-like_a/b/a_fold"/>
</dbReference>
<keyword evidence="5" id="KW-0548">Nucleotidyltransferase</keyword>
<comment type="pathway">
    <text evidence="1">Lipid metabolism.</text>
</comment>
<feature type="region of interest" description="Disordered" evidence="13">
    <location>
        <begin position="514"/>
        <end position="533"/>
    </location>
</feature>
<feature type="domain" description="Cytidyltransferase-like" evidence="14">
    <location>
        <begin position="368"/>
        <end position="463"/>
    </location>
</feature>
<dbReference type="CDD" id="cd02173">
    <property type="entry name" value="ECT"/>
    <property type="match status" value="1"/>
</dbReference>
<evidence type="ECO:0000313" key="16">
    <source>
        <dbReference type="Proteomes" id="UP000719412"/>
    </source>
</evidence>
<dbReference type="UniPathway" id="UPA00558">
    <property type="reaction ID" value="UER00742"/>
</dbReference>
<evidence type="ECO:0000256" key="5">
    <source>
        <dbReference type="ARBA" id="ARBA00022695"/>
    </source>
</evidence>
<dbReference type="EMBL" id="JABDTM020028588">
    <property type="protein sequence ID" value="KAH0808707.1"/>
    <property type="molecule type" value="Genomic_DNA"/>
</dbReference>
<dbReference type="InterPro" id="IPR004821">
    <property type="entry name" value="Cyt_trans-like"/>
</dbReference>